<dbReference type="AlphaFoldDB" id="A0AAE0Z923"/>
<reference evidence="1" key="1">
    <citation type="journal article" date="2023" name="G3 (Bethesda)">
        <title>A reference genome for the long-term kleptoplast-retaining sea slug Elysia crispata morphotype clarki.</title>
        <authorList>
            <person name="Eastman K.E."/>
            <person name="Pendleton A.L."/>
            <person name="Shaikh M.A."/>
            <person name="Suttiyut T."/>
            <person name="Ogas R."/>
            <person name="Tomko P."/>
            <person name="Gavelis G."/>
            <person name="Widhalm J.R."/>
            <person name="Wisecaver J.H."/>
        </authorList>
    </citation>
    <scope>NUCLEOTIDE SEQUENCE</scope>
    <source>
        <strain evidence="1">ECLA1</strain>
    </source>
</reference>
<organism evidence="1 2">
    <name type="scientific">Elysia crispata</name>
    <name type="common">lettuce slug</name>
    <dbReference type="NCBI Taxonomy" id="231223"/>
    <lineage>
        <taxon>Eukaryota</taxon>
        <taxon>Metazoa</taxon>
        <taxon>Spiralia</taxon>
        <taxon>Lophotrochozoa</taxon>
        <taxon>Mollusca</taxon>
        <taxon>Gastropoda</taxon>
        <taxon>Heterobranchia</taxon>
        <taxon>Euthyneura</taxon>
        <taxon>Panpulmonata</taxon>
        <taxon>Sacoglossa</taxon>
        <taxon>Placobranchoidea</taxon>
        <taxon>Plakobranchidae</taxon>
        <taxon>Elysia</taxon>
    </lineage>
</organism>
<evidence type="ECO:0000313" key="1">
    <source>
        <dbReference type="EMBL" id="KAK3765039.1"/>
    </source>
</evidence>
<sequence>MASGNSFEDLKFLTTTSPQAIVKLVIETCEAIITSLKQPGVIKVRYGSSCSVNRAFAKDRSCAFSTSIVDFRFLTLGTNGLDVGMGVCGISADLADFSVFPNSFLKFVCAARATVLGASPLGRRAANKSVPILVREDHKMLVPWAGPVAVPLLLPELGPATSELDLDLPLSSSLDQMRS</sequence>
<name>A0AAE0Z923_9GAST</name>
<dbReference type="Proteomes" id="UP001283361">
    <property type="component" value="Unassembled WGS sequence"/>
</dbReference>
<comment type="caution">
    <text evidence="1">The sequence shown here is derived from an EMBL/GenBank/DDBJ whole genome shotgun (WGS) entry which is preliminary data.</text>
</comment>
<protein>
    <submittedName>
        <fullName evidence="1">Uncharacterized protein</fullName>
    </submittedName>
</protein>
<evidence type="ECO:0000313" key="2">
    <source>
        <dbReference type="Proteomes" id="UP001283361"/>
    </source>
</evidence>
<proteinExistence type="predicted"/>
<keyword evidence="2" id="KW-1185">Reference proteome</keyword>
<dbReference type="EMBL" id="JAWDGP010004358">
    <property type="protein sequence ID" value="KAK3765039.1"/>
    <property type="molecule type" value="Genomic_DNA"/>
</dbReference>
<accession>A0AAE0Z923</accession>
<gene>
    <name evidence="1" type="ORF">RRG08_023557</name>
</gene>